<comment type="caution">
    <text evidence="2">The sequence shown here is derived from an EMBL/GenBank/DDBJ whole genome shotgun (WGS) entry which is preliminary data.</text>
</comment>
<protein>
    <submittedName>
        <fullName evidence="2">Uncharacterized protein</fullName>
    </submittedName>
</protein>
<feature type="region of interest" description="Disordered" evidence="1">
    <location>
        <begin position="81"/>
        <end position="105"/>
    </location>
</feature>
<name>A0A3S3Z2Y6_9MICO</name>
<dbReference type="RefSeq" id="WP_128495984.1">
    <property type="nucleotide sequence ID" value="NZ_RZNB01000006.1"/>
</dbReference>
<evidence type="ECO:0000313" key="2">
    <source>
        <dbReference type="EMBL" id="RWZ46631.1"/>
    </source>
</evidence>
<keyword evidence="3" id="KW-1185">Reference proteome</keyword>
<accession>A0A3S3Z2Y6</accession>
<reference evidence="2 3" key="1">
    <citation type="submission" date="2018-12" db="EMBL/GenBank/DDBJ databases">
        <authorList>
            <person name="Li F."/>
        </authorList>
    </citation>
    <scope>NUCLEOTIDE SEQUENCE [LARGE SCALE GENOMIC DNA]</scope>
    <source>
        <strain evidence="2 3">11W25H-1</strain>
    </source>
</reference>
<proteinExistence type="predicted"/>
<evidence type="ECO:0000313" key="3">
    <source>
        <dbReference type="Proteomes" id="UP000288547"/>
    </source>
</evidence>
<dbReference type="EMBL" id="RZNB01000006">
    <property type="protein sequence ID" value="RWZ46631.1"/>
    <property type="molecule type" value="Genomic_DNA"/>
</dbReference>
<dbReference type="OrthoDB" id="5115950at2"/>
<gene>
    <name evidence="2" type="ORF">ELQ90_14480</name>
</gene>
<dbReference type="Proteomes" id="UP000288547">
    <property type="component" value="Unassembled WGS sequence"/>
</dbReference>
<sequence length="105" mass="10829">MIDRDALADIAAETITAVDPDGAGRSSDEYREIAGGLADRVQAGLSQQELVEWLNGVLPGDEATRDADAQTIASAVVEQLGDVSTSPLLEQPGDPEDADGPAQPA</sequence>
<evidence type="ECO:0000256" key="1">
    <source>
        <dbReference type="SAM" id="MobiDB-lite"/>
    </source>
</evidence>
<dbReference type="AlphaFoldDB" id="A0A3S3Z2Y6"/>
<organism evidence="2 3">
    <name type="scientific">Labedella phragmitis</name>
    <dbReference type="NCBI Taxonomy" id="2498849"/>
    <lineage>
        <taxon>Bacteria</taxon>
        <taxon>Bacillati</taxon>
        <taxon>Actinomycetota</taxon>
        <taxon>Actinomycetes</taxon>
        <taxon>Micrococcales</taxon>
        <taxon>Microbacteriaceae</taxon>
        <taxon>Labedella</taxon>
    </lineage>
</organism>